<accession>R0MH48</accession>
<evidence type="ECO:0000259" key="1">
    <source>
        <dbReference type="PROSITE" id="PS50994"/>
    </source>
</evidence>
<dbReference type="OMA" id="CPLERLM"/>
<dbReference type="PROSITE" id="PS50994">
    <property type="entry name" value="INTEGRASE"/>
    <property type="match status" value="1"/>
</dbReference>
<dbReference type="GO" id="GO:0003676">
    <property type="term" value="F:nucleic acid binding"/>
    <property type="evidence" value="ECO:0007669"/>
    <property type="project" value="InterPro"/>
</dbReference>
<protein>
    <submittedName>
        <fullName evidence="2">DNA replication fork-blocking protein FOB1</fullName>
    </submittedName>
</protein>
<dbReference type="Gene3D" id="3.30.420.10">
    <property type="entry name" value="Ribonuclease H-like superfamily/Ribonuclease H"/>
    <property type="match status" value="1"/>
</dbReference>
<dbReference type="InterPro" id="IPR012337">
    <property type="entry name" value="RNaseH-like_sf"/>
</dbReference>
<sequence length="162" mass="19180">AQNFILFNNVLYLKDEEGNHKRVFCDEEAEVMEMECKTFHQGHHLGMHKFEYECNKVYFKFPRQLIRKVVSECIVCGQSQPLKKTDKQVHITAQCPLERLMIDLIDVSRYEKTNCGYKWLLTIIDVHSKYAWVFPLKTKTGKEVVEKLEDLFYLYTGPPKII</sequence>
<reference evidence="2 3" key="1">
    <citation type="journal article" date="2013" name="BMC Genomics">
        <title>Comparative genomics of parasitic silkworm microsporidia reveal an association between genome expansion and host adaptation.</title>
        <authorList>
            <person name="Pan G."/>
            <person name="Xu J."/>
            <person name="Li T."/>
            <person name="Xia Q."/>
            <person name="Liu S.L."/>
            <person name="Zhang G."/>
            <person name="Li S."/>
            <person name="Li C."/>
            <person name="Liu H."/>
            <person name="Yang L."/>
            <person name="Liu T."/>
            <person name="Zhang X."/>
            <person name="Wu Z."/>
            <person name="Fan W."/>
            <person name="Dang X."/>
            <person name="Xiang H."/>
            <person name="Tao M."/>
            <person name="Li Y."/>
            <person name="Hu J."/>
            <person name="Li Z."/>
            <person name="Lin L."/>
            <person name="Luo J."/>
            <person name="Geng L."/>
            <person name="Wang L."/>
            <person name="Long M."/>
            <person name="Wan Y."/>
            <person name="He N."/>
            <person name="Zhang Z."/>
            <person name="Lu C."/>
            <person name="Keeling P.J."/>
            <person name="Wang J."/>
            <person name="Xiang Z."/>
            <person name="Zhou Z."/>
        </authorList>
    </citation>
    <scope>NUCLEOTIDE SEQUENCE [LARGE SCALE GENOMIC DNA]</scope>
    <source>
        <strain evidence="3">CQ1 / CVCC 102059</strain>
    </source>
</reference>
<keyword evidence="3" id="KW-1185">Reference proteome</keyword>
<name>R0MH48_NOSB1</name>
<proteinExistence type="predicted"/>
<dbReference type="OrthoDB" id="2186513at2759"/>
<dbReference type="HOGENOM" id="CLU_1639453_0_0_1"/>
<dbReference type="Proteomes" id="UP000016927">
    <property type="component" value="Unassembled WGS sequence"/>
</dbReference>
<dbReference type="AlphaFoldDB" id="R0MH48"/>
<organism evidence="2 3">
    <name type="scientific">Nosema bombycis (strain CQ1 / CVCC 102059)</name>
    <name type="common">Microsporidian parasite</name>
    <name type="synonym">Pebrine of silkworm</name>
    <dbReference type="NCBI Taxonomy" id="578461"/>
    <lineage>
        <taxon>Eukaryota</taxon>
        <taxon>Fungi</taxon>
        <taxon>Fungi incertae sedis</taxon>
        <taxon>Microsporidia</taxon>
        <taxon>Nosematidae</taxon>
        <taxon>Nosema</taxon>
    </lineage>
</organism>
<gene>
    <name evidence="2" type="primary">FOB1</name>
    <name evidence="2" type="ORF">NBO_537g0001</name>
</gene>
<dbReference type="InterPro" id="IPR036397">
    <property type="entry name" value="RNaseH_sf"/>
</dbReference>
<dbReference type="STRING" id="578461.R0MH48"/>
<feature type="non-terminal residue" evidence="2">
    <location>
        <position position="1"/>
    </location>
</feature>
<dbReference type="InterPro" id="IPR001584">
    <property type="entry name" value="Integrase_cat-core"/>
</dbReference>
<evidence type="ECO:0000313" key="2">
    <source>
        <dbReference type="EMBL" id="EOB12118.1"/>
    </source>
</evidence>
<dbReference type="PANTHER" id="PTHR46585">
    <property type="entry name" value="INTEGRASE CORE DOMAIN CONTAINING PROTEIN"/>
    <property type="match status" value="1"/>
</dbReference>
<dbReference type="PANTHER" id="PTHR46585:SF1">
    <property type="entry name" value="CHROMO DOMAIN-CONTAINING PROTEIN"/>
    <property type="match status" value="1"/>
</dbReference>
<dbReference type="GO" id="GO:0005634">
    <property type="term" value="C:nucleus"/>
    <property type="evidence" value="ECO:0007669"/>
    <property type="project" value="UniProtKB-ARBA"/>
</dbReference>
<dbReference type="EMBL" id="KB909444">
    <property type="protein sequence ID" value="EOB12118.1"/>
    <property type="molecule type" value="Genomic_DNA"/>
</dbReference>
<feature type="non-terminal residue" evidence="2">
    <location>
        <position position="162"/>
    </location>
</feature>
<feature type="domain" description="Integrase catalytic" evidence="1">
    <location>
        <begin position="92"/>
        <end position="162"/>
    </location>
</feature>
<evidence type="ECO:0000313" key="3">
    <source>
        <dbReference type="Proteomes" id="UP000016927"/>
    </source>
</evidence>
<dbReference type="VEuPathDB" id="MicrosporidiaDB:NBO_537g0001"/>
<dbReference type="GO" id="GO:0015074">
    <property type="term" value="P:DNA integration"/>
    <property type="evidence" value="ECO:0007669"/>
    <property type="project" value="InterPro"/>
</dbReference>
<dbReference type="SUPFAM" id="SSF53098">
    <property type="entry name" value="Ribonuclease H-like"/>
    <property type="match status" value="1"/>
</dbReference>